<dbReference type="RefSeq" id="XP_025571705.1">
    <property type="nucleotide sequence ID" value="XM_025717124.1"/>
</dbReference>
<reference evidence="2 3" key="1">
    <citation type="submission" date="2018-02" db="EMBL/GenBank/DDBJ databases">
        <title>The genomes of Aspergillus section Nigri reveals drivers in fungal speciation.</title>
        <authorList>
            <consortium name="DOE Joint Genome Institute"/>
            <person name="Vesth T.C."/>
            <person name="Nybo J."/>
            <person name="Theobald S."/>
            <person name="Brandl J."/>
            <person name="Frisvad J.C."/>
            <person name="Nielsen K.F."/>
            <person name="Lyhne E.K."/>
            <person name="Kogle M.E."/>
            <person name="Kuo A."/>
            <person name="Riley R."/>
            <person name="Clum A."/>
            <person name="Nolan M."/>
            <person name="Lipzen A."/>
            <person name="Salamov A."/>
            <person name="Henrissat B."/>
            <person name="Wiebenga A."/>
            <person name="De vries R.P."/>
            <person name="Grigoriev I.V."/>
            <person name="Mortensen U.H."/>
            <person name="Andersen M.R."/>
            <person name="Baker S.E."/>
        </authorList>
    </citation>
    <scope>NUCLEOTIDE SEQUENCE [LARGE SCALE GENOMIC DNA]</scope>
    <source>
        <strain evidence="2 3">CBS 121593</strain>
    </source>
</reference>
<protein>
    <submittedName>
        <fullName evidence="2">Uncharacterized protein</fullName>
    </submittedName>
</protein>
<accession>A0A395GRP3</accession>
<evidence type="ECO:0000313" key="3">
    <source>
        <dbReference type="Proteomes" id="UP000249402"/>
    </source>
</evidence>
<evidence type="ECO:0000256" key="1">
    <source>
        <dbReference type="SAM" id="MobiDB-lite"/>
    </source>
</evidence>
<sequence>MEEEFPKKPVSVKLGPFAYDDYGVTVNGIPRASSELLGRVFPEDSSTASRHKPNKRWITAQLQHFGLDFQPTDRTTQLRAILENAYKDGQCNCLAPATVSLEKTLSGMYEKMQDNYEVKKQHWRMTKFAGLTSPSEEALFDASLFMAKYFLTEENGLPDKEKQKEALILQNVVGCQFENATKGIPGLAVCITSPVTVVGWEDTFSRGMDAGFAKLAETQCPILRCTFEANFDLGRFMAKYFLDGPNGRPDLEKTPDPITLMPKLEERLYEPLAAAVLAIPGLYVRGTIKKGGVWSFLGWDIHKIMHELEETNRVGDSERKLNDSLFDTVWSTKLERHSEYLEGRDAPTGPLQMADLKGQYIVRCEAIDPWGMEDLWLTIHRKDPRDLGTNAGFFLGDFKGTMLLASSCDALGQTRKAYEARWEKKQPPFFSGNPDRNNREPSTIRRFEDPSKTTRVYLQWAGTVSKCNHVDDQNVQIGYLDFADSMAEAHGVIMGPAFEGRSYPWSIYKHSDTPGGWASPWTSFDYWAGYEGRIRHGEMAMS</sequence>
<dbReference type="OrthoDB" id="4630416at2759"/>
<feature type="region of interest" description="Disordered" evidence="1">
    <location>
        <begin position="427"/>
        <end position="446"/>
    </location>
</feature>
<name>A0A395GRP3_9EURO</name>
<gene>
    <name evidence="2" type="ORF">BO80DRAFT_389676</name>
</gene>
<dbReference type="STRING" id="1448316.A0A395GRP3"/>
<evidence type="ECO:0000313" key="2">
    <source>
        <dbReference type="EMBL" id="RAK97377.1"/>
    </source>
</evidence>
<dbReference type="Proteomes" id="UP000249402">
    <property type="component" value="Unassembled WGS sequence"/>
</dbReference>
<proteinExistence type="predicted"/>
<feature type="compositionally biased region" description="Basic and acidic residues" evidence="1">
    <location>
        <begin position="436"/>
        <end position="446"/>
    </location>
</feature>
<keyword evidence="3" id="KW-1185">Reference proteome</keyword>
<dbReference type="GeneID" id="37221989"/>
<organism evidence="2 3">
    <name type="scientific">Aspergillus ibericus CBS 121593</name>
    <dbReference type="NCBI Taxonomy" id="1448316"/>
    <lineage>
        <taxon>Eukaryota</taxon>
        <taxon>Fungi</taxon>
        <taxon>Dikarya</taxon>
        <taxon>Ascomycota</taxon>
        <taxon>Pezizomycotina</taxon>
        <taxon>Eurotiomycetes</taxon>
        <taxon>Eurotiomycetidae</taxon>
        <taxon>Eurotiales</taxon>
        <taxon>Aspergillaceae</taxon>
        <taxon>Aspergillus</taxon>
        <taxon>Aspergillus subgen. Circumdati</taxon>
    </lineage>
</organism>
<dbReference type="VEuPathDB" id="FungiDB:BO80DRAFT_389676"/>
<dbReference type="EMBL" id="KZ824463">
    <property type="protein sequence ID" value="RAK97377.1"/>
    <property type="molecule type" value="Genomic_DNA"/>
</dbReference>
<feature type="non-terminal residue" evidence="2">
    <location>
        <position position="542"/>
    </location>
</feature>
<dbReference type="AlphaFoldDB" id="A0A395GRP3"/>